<dbReference type="GO" id="GO:0019213">
    <property type="term" value="F:deacetylase activity"/>
    <property type="evidence" value="ECO:0007669"/>
    <property type="project" value="InterPro"/>
</dbReference>
<gene>
    <name evidence="2" type="ORF">NE630_11665</name>
</gene>
<evidence type="ECO:0000313" key="2">
    <source>
        <dbReference type="EMBL" id="MCQ4815088.1"/>
    </source>
</evidence>
<dbReference type="InterPro" id="IPR006680">
    <property type="entry name" value="Amidohydro-rel"/>
</dbReference>
<dbReference type="SUPFAM" id="SSF51338">
    <property type="entry name" value="Composite domain of metallo-dependent hydrolases"/>
    <property type="match status" value="1"/>
</dbReference>
<evidence type="ECO:0000259" key="1">
    <source>
        <dbReference type="Pfam" id="PF01979"/>
    </source>
</evidence>
<dbReference type="Pfam" id="PF01979">
    <property type="entry name" value="Amidohydro_1"/>
    <property type="match status" value="1"/>
</dbReference>
<dbReference type="PANTHER" id="PTHR42717:SF1">
    <property type="entry name" value="IMIDAZOLONEPROPIONASE AND RELATED AMIDOHYDROLASES"/>
    <property type="match status" value="1"/>
</dbReference>
<dbReference type="AlphaFoldDB" id="A0AAW5K995"/>
<dbReference type="EMBL" id="JANFYT010000026">
    <property type="protein sequence ID" value="MCQ4815088.1"/>
    <property type="molecule type" value="Genomic_DNA"/>
</dbReference>
<dbReference type="GO" id="GO:0016810">
    <property type="term" value="F:hydrolase activity, acting on carbon-nitrogen (but not peptide) bonds"/>
    <property type="evidence" value="ECO:0007669"/>
    <property type="project" value="InterPro"/>
</dbReference>
<proteinExistence type="predicted"/>
<protein>
    <submittedName>
        <fullName evidence="2">Amidohydrolase family protein</fullName>
    </submittedName>
</protein>
<dbReference type="RefSeq" id="WP_008710385.1">
    <property type="nucleotide sequence ID" value="NZ_CABKQM010000006.1"/>
</dbReference>
<dbReference type="InterPro" id="IPR020043">
    <property type="entry name" value="Deacetylase_Atu3266-like"/>
</dbReference>
<dbReference type="InterPro" id="IPR011059">
    <property type="entry name" value="Metal-dep_hydrolase_composite"/>
</dbReference>
<dbReference type="Gene3D" id="3.20.20.140">
    <property type="entry name" value="Metal-dependent hydrolases"/>
    <property type="match status" value="1"/>
</dbReference>
<organism evidence="2 3">
    <name type="scientific">Cloacibacillus evryensis</name>
    <dbReference type="NCBI Taxonomy" id="508460"/>
    <lineage>
        <taxon>Bacteria</taxon>
        <taxon>Thermotogati</taxon>
        <taxon>Synergistota</taxon>
        <taxon>Synergistia</taxon>
        <taxon>Synergistales</taxon>
        <taxon>Synergistaceae</taxon>
        <taxon>Cloacibacillus</taxon>
    </lineage>
</organism>
<dbReference type="InterPro" id="IPR032466">
    <property type="entry name" value="Metal_Hydrolase"/>
</dbReference>
<dbReference type="Proteomes" id="UP001205919">
    <property type="component" value="Unassembled WGS sequence"/>
</dbReference>
<sequence>MQGDVCIKGGRIIDPARQYNEVGDVAVSKGIIVDGRHGGYDSFDVEVNAKGCYVLPGLIDYHAHVFTPACDFAVPPSLLLASGVTTVIDAGSAGSTSYAAFKTFATTQPIRIRAMLNVSPTGLSTLRYHENVAPEFWDEDKIQEIFNNKEWPPVALKIRISKQIVGRLGVSPLKAAVKLADKIGCRVVAHITDPPCEVREIIRILREGDVFCHVFQGEQPTIIERGGALDEAVWEGRRRGVLFDASNGYSHFSFDVAKAALRNGFMPDLISTDLTKKTFLTTHAFGLPYLMSKYMSLGIDFNEIVKAVTLMPAGILGMDGKIGTLRLGAQADICIVKIKEAEVKFKDAKGLEREYNKMIVPQMVIKAGEIVFRQYDFYPGF</sequence>
<feature type="domain" description="Amidohydrolase-related" evidence="1">
    <location>
        <begin position="53"/>
        <end position="370"/>
    </location>
</feature>
<reference evidence="2 3" key="1">
    <citation type="submission" date="2022-06" db="EMBL/GenBank/DDBJ databases">
        <title>Isolation of gut microbiota from human fecal samples.</title>
        <authorList>
            <person name="Pamer E.G."/>
            <person name="Barat B."/>
            <person name="Waligurski E."/>
            <person name="Medina S."/>
            <person name="Paddock L."/>
            <person name="Mostad J."/>
        </authorList>
    </citation>
    <scope>NUCLEOTIDE SEQUENCE [LARGE SCALE GENOMIC DNA]</scope>
    <source>
        <strain evidence="2 3">DFI.9.90</strain>
    </source>
</reference>
<evidence type="ECO:0000313" key="3">
    <source>
        <dbReference type="Proteomes" id="UP001205919"/>
    </source>
</evidence>
<dbReference type="SUPFAM" id="SSF51556">
    <property type="entry name" value="Metallo-dependent hydrolases"/>
    <property type="match status" value="1"/>
</dbReference>
<dbReference type="PANTHER" id="PTHR42717">
    <property type="entry name" value="DIHYDROOROTASE-RELATED"/>
    <property type="match status" value="1"/>
</dbReference>
<keyword evidence="3" id="KW-1185">Reference proteome</keyword>
<accession>A0AAW5K995</accession>
<name>A0AAW5K995_9BACT</name>
<comment type="caution">
    <text evidence="2">The sequence shown here is derived from an EMBL/GenBank/DDBJ whole genome shotgun (WGS) entry which is preliminary data.</text>
</comment>
<dbReference type="Gene3D" id="2.30.40.10">
    <property type="entry name" value="Urease, subunit C, domain 1"/>
    <property type="match status" value="1"/>
</dbReference>